<dbReference type="InterPro" id="IPR006521">
    <property type="entry name" value="Tail_protein_I"/>
</dbReference>
<feature type="region of interest" description="Disordered" evidence="1">
    <location>
        <begin position="204"/>
        <end position="223"/>
    </location>
</feature>
<reference evidence="2" key="1">
    <citation type="journal article" date="2021" name="Proc. Natl. Acad. Sci. U.S.A.">
        <title>A Catalog of Tens of Thousands of Viruses from Human Metagenomes Reveals Hidden Associations with Chronic Diseases.</title>
        <authorList>
            <person name="Tisza M.J."/>
            <person name="Buck C.B."/>
        </authorList>
    </citation>
    <scope>NUCLEOTIDE SEQUENCE</scope>
    <source>
        <strain evidence="2">Ct0YK8</strain>
    </source>
</reference>
<dbReference type="EMBL" id="BK015222">
    <property type="protein sequence ID" value="DAD96669.1"/>
    <property type="molecule type" value="Genomic_DNA"/>
</dbReference>
<evidence type="ECO:0000256" key="1">
    <source>
        <dbReference type="SAM" id="MobiDB-lite"/>
    </source>
</evidence>
<accession>A0A8S5NPD3</accession>
<name>A0A8S5NPD3_9CAUD</name>
<organism evidence="2">
    <name type="scientific">Caudovirales sp. ct0YK8</name>
    <dbReference type="NCBI Taxonomy" id="2826764"/>
    <lineage>
        <taxon>Viruses</taxon>
        <taxon>Duplodnaviria</taxon>
        <taxon>Heunggongvirae</taxon>
        <taxon>Uroviricota</taxon>
        <taxon>Caudoviricetes</taxon>
    </lineage>
</organism>
<feature type="compositionally biased region" description="Polar residues" evidence="1">
    <location>
        <begin position="204"/>
        <end position="215"/>
    </location>
</feature>
<proteinExistence type="predicted"/>
<evidence type="ECO:0000313" key="2">
    <source>
        <dbReference type="EMBL" id="DAD96669.1"/>
    </source>
</evidence>
<protein>
    <submittedName>
        <fullName evidence="2">Tail protein</fullName>
    </submittedName>
</protein>
<sequence length="302" mass="33406">MISLYDGQITDLLPWKIAQSTEVRCISYTVQQEHQRMLRLAAHTRTMAVIDELPERILDVLAVELRTPYYQESMNLETKRNIIKRTLLWHTKAGTPSAVSELIEIVFGEGRTEEWFDYTEGPYTPGTFDIITNARMTEEMANYFLSIIQRVKNTRSHIRRILVEREMEMHETVASGVVSSPKEQVLNHHQTTNDYTMQETAASAVTSAPSRTVTNHPEGRTGDIGMEGNAAAGAVSSPHETIGNNVNPRTGTLSGGVSGFAAIVVRNTKTTILNGAQRTQASVHGTVPRVAVGMASHSKITT</sequence>
<dbReference type="Pfam" id="PF09684">
    <property type="entry name" value="Tail_P2_I"/>
    <property type="match status" value="1"/>
</dbReference>